<sequence>MRESAAAPQAARGAPALTRRFFGWLELAALVIGLDQLTKWLVLSKLEFGEAIPVTGFFQLVLVYNPGAAFSFLADHSGWQRWFFVVLALGVCGWLLALLRQHQRETLLPLAFSLLIGGALGNVIDRLVHGAVVDFLYFHIGRYGWPAFNVADAAITVGVALMLWAQFRAPRNTTPENPS</sequence>
<evidence type="ECO:0000256" key="6">
    <source>
        <dbReference type="ARBA" id="ARBA00022801"/>
    </source>
</evidence>
<feature type="transmembrane region" description="Helical" evidence="9">
    <location>
        <begin position="21"/>
        <end position="42"/>
    </location>
</feature>
<dbReference type="NCBIfam" id="TIGR00077">
    <property type="entry name" value="lspA"/>
    <property type="match status" value="1"/>
</dbReference>
<keyword evidence="8 9" id="KW-0472">Membrane</keyword>
<evidence type="ECO:0000256" key="5">
    <source>
        <dbReference type="ARBA" id="ARBA00022750"/>
    </source>
</evidence>
<evidence type="ECO:0000256" key="10">
    <source>
        <dbReference type="RuleBase" id="RU000594"/>
    </source>
</evidence>
<dbReference type="RefSeq" id="WP_212566895.1">
    <property type="nucleotide sequence ID" value="NZ_FTMD01000008.1"/>
</dbReference>
<evidence type="ECO:0000256" key="7">
    <source>
        <dbReference type="ARBA" id="ARBA00022989"/>
    </source>
</evidence>
<evidence type="ECO:0000256" key="3">
    <source>
        <dbReference type="ARBA" id="ARBA00022670"/>
    </source>
</evidence>
<keyword evidence="6 9" id="KW-0378">Hydrolase</keyword>
<evidence type="ECO:0000256" key="4">
    <source>
        <dbReference type="ARBA" id="ARBA00022692"/>
    </source>
</evidence>
<dbReference type="GO" id="GO:0004190">
    <property type="term" value="F:aspartic-type endopeptidase activity"/>
    <property type="evidence" value="ECO:0007669"/>
    <property type="project" value="UniProtKB-UniRule"/>
</dbReference>
<dbReference type="STRING" id="34027.SAMN05421829_10875"/>
<keyword evidence="4 9" id="KW-0812">Transmembrane</keyword>
<accession>A0A1N6WU85</accession>
<keyword evidence="2 9" id="KW-1003">Cell membrane</keyword>
<keyword evidence="5 9" id="KW-0064">Aspartyl protease</keyword>
<proteinExistence type="inferred from homology"/>
<dbReference type="PRINTS" id="PR00781">
    <property type="entry name" value="LIPOSIGPTASE"/>
</dbReference>
<dbReference type="GO" id="GO:0005886">
    <property type="term" value="C:plasma membrane"/>
    <property type="evidence" value="ECO:0007669"/>
    <property type="project" value="UniProtKB-SubCell"/>
</dbReference>
<dbReference type="UniPathway" id="UPA00665"/>
<comment type="pathway">
    <text evidence="9">Protein modification; lipoprotein biosynthesis (signal peptide cleavage).</text>
</comment>
<dbReference type="InterPro" id="IPR001872">
    <property type="entry name" value="Peptidase_A8"/>
</dbReference>
<feature type="active site" evidence="9">
    <location>
        <position position="152"/>
    </location>
</feature>
<feature type="transmembrane region" description="Helical" evidence="9">
    <location>
        <begin position="106"/>
        <end position="124"/>
    </location>
</feature>
<dbReference type="Pfam" id="PF01252">
    <property type="entry name" value="Peptidase_A8"/>
    <property type="match status" value="1"/>
</dbReference>
<evidence type="ECO:0000256" key="9">
    <source>
        <dbReference type="HAMAP-Rule" id="MF_00161"/>
    </source>
</evidence>
<dbReference type="PANTHER" id="PTHR33695:SF1">
    <property type="entry name" value="LIPOPROTEIN SIGNAL PEPTIDASE"/>
    <property type="match status" value="1"/>
</dbReference>
<dbReference type="EMBL" id="FTMD01000008">
    <property type="protein sequence ID" value="SIQ93620.1"/>
    <property type="molecule type" value="Genomic_DNA"/>
</dbReference>
<feature type="transmembrane region" description="Helical" evidence="9">
    <location>
        <begin position="144"/>
        <end position="165"/>
    </location>
</feature>
<keyword evidence="13" id="KW-1185">Reference proteome</keyword>
<evidence type="ECO:0000313" key="12">
    <source>
        <dbReference type="EMBL" id="SIQ93620.1"/>
    </source>
</evidence>
<dbReference type="HAMAP" id="MF_00161">
    <property type="entry name" value="LspA"/>
    <property type="match status" value="1"/>
</dbReference>
<reference evidence="13" key="1">
    <citation type="submission" date="2017-01" db="EMBL/GenBank/DDBJ databases">
        <authorList>
            <person name="Varghese N."/>
            <person name="Submissions S."/>
        </authorList>
    </citation>
    <scope>NUCLEOTIDE SEQUENCE [LARGE SCALE GENOMIC DNA]</scope>
    <source>
        <strain evidence="13">ATCC 51758</strain>
    </source>
</reference>
<comment type="similarity">
    <text evidence="1 9 11">Belongs to the peptidase A8 family.</text>
</comment>
<name>A0A1N6WU85_9RHOO</name>
<evidence type="ECO:0000256" key="11">
    <source>
        <dbReference type="RuleBase" id="RU004181"/>
    </source>
</evidence>
<evidence type="ECO:0000313" key="13">
    <source>
        <dbReference type="Proteomes" id="UP000186819"/>
    </source>
</evidence>
<dbReference type="AlphaFoldDB" id="A0A1N6WU85"/>
<dbReference type="PROSITE" id="PS00855">
    <property type="entry name" value="SPASE_II"/>
    <property type="match status" value="1"/>
</dbReference>
<evidence type="ECO:0000256" key="2">
    <source>
        <dbReference type="ARBA" id="ARBA00022475"/>
    </source>
</evidence>
<gene>
    <name evidence="9" type="primary">lspA</name>
    <name evidence="12" type="ORF">SAMN05421829_10875</name>
</gene>
<dbReference type="EC" id="3.4.23.36" evidence="9"/>
<keyword evidence="3 9" id="KW-0645">Protease</keyword>
<comment type="catalytic activity">
    <reaction evidence="9 10">
        <text>Release of signal peptides from bacterial membrane prolipoproteins. Hydrolyzes -Xaa-Yaa-Zaa-|-(S,diacylglyceryl)Cys-, in which Xaa is hydrophobic (preferably Leu), and Yaa (Ala or Ser) and Zaa (Gly or Ala) have small, neutral side chains.</text>
        <dbReference type="EC" id="3.4.23.36"/>
    </reaction>
</comment>
<comment type="function">
    <text evidence="9 10">This protein specifically catalyzes the removal of signal peptides from prolipoproteins.</text>
</comment>
<feature type="transmembrane region" description="Helical" evidence="9">
    <location>
        <begin position="79"/>
        <end position="99"/>
    </location>
</feature>
<dbReference type="Proteomes" id="UP000186819">
    <property type="component" value="Unassembled WGS sequence"/>
</dbReference>
<evidence type="ECO:0000256" key="8">
    <source>
        <dbReference type="ARBA" id="ARBA00023136"/>
    </source>
</evidence>
<organism evidence="12 13">
    <name type="scientific">Aromatoleum tolulyticum</name>
    <dbReference type="NCBI Taxonomy" id="34027"/>
    <lineage>
        <taxon>Bacteria</taxon>
        <taxon>Pseudomonadati</taxon>
        <taxon>Pseudomonadota</taxon>
        <taxon>Betaproteobacteria</taxon>
        <taxon>Rhodocyclales</taxon>
        <taxon>Rhodocyclaceae</taxon>
        <taxon>Aromatoleum</taxon>
    </lineage>
</organism>
<feature type="active site" evidence="9">
    <location>
        <position position="134"/>
    </location>
</feature>
<evidence type="ECO:0000256" key="1">
    <source>
        <dbReference type="ARBA" id="ARBA00006139"/>
    </source>
</evidence>
<comment type="subcellular location">
    <subcellularLocation>
        <location evidence="9">Cell membrane</location>
        <topology evidence="9">Multi-pass membrane protein</topology>
    </subcellularLocation>
</comment>
<protein>
    <recommendedName>
        <fullName evidence="9">Lipoprotein signal peptidase</fullName>
        <ecNumber evidence="9">3.4.23.36</ecNumber>
    </recommendedName>
    <alternativeName>
        <fullName evidence="9">Prolipoprotein signal peptidase</fullName>
    </alternativeName>
    <alternativeName>
        <fullName evidence="9">Signal peptidase II</fullName>
        <shortName evidence="9">SPase II</shortName>
    </alternativeName>
</protein>
<dbReference type="PANTHER" id="PTHR33695">
    <property type="entry name" value="LIPOPROTEIN SIGNAL PEPTIDASE"/>
    <property type="match status" value="1"/>
</dbReference>
<dbReference type="GO" id="GO:0006508">
    <property type="term" value="P:proteolysis"/>
    <property type="evidence" value="ECO:0007669"/>
    <property type="project" value="UniProtKB-KW"/>
</dbReference>
<keyword evidence="7 9" id="KW-1133">Transmembrane helix</keyword>